<proteinExistence type="predicted"/>
<organism evidence="2 3">
    <name type="scientific">Lepraria finkii</name>
    <dbReference type="NCBI Taxonomy" id="1340010"/>
    <lineage>
        <taxon>Eukaryota</taxon>
        <taxon>Fungi</taxon>
        <taxon>Dikarya</taxon>
        <taxon>Ascomycota</taxon>
        <taxon>Pezizomycotina</taxon>
        <taxon>Lecanoromycetes</taxon>
        <taxon>OSLEUM clade</taxon>
        <taxon>Lecanoromycetidae</taxon>
        <taxon>Lecanorales</taxon>
        <taxon>Lecanorineae</taxon>
        <taxon>Stereocaulaceae</taxon>
        <taxon>Lepraria</taxon>
    </lineage>
</organism>
<dbReference type="Proteomes" id="UP001590951">
    <property type="component" value="Unassembled WGS sequence"/>
</dbReference>
<gene>
    <name evidence="2" type="ORF">ABVK25_000395</name>
</gene>
<sequence>MISGPNTVIKYNPSKMAGAKSKRNAKTREAARNPAGQGASNQGPASYDGPPDSEPRGRSDSNAGSGHARSASHTASQTRAAQMEVNEALQAAQKKDEKKILSKNPDFGADAWNLLTNPICLASPVLYPASRNL</sequence>
<evidence type="ECO:0000313" key="3">
    <source>
        <dbReference type="Proteomes" id="UP001590951"/>
    </source>
</evidence>
<accession>A0ABR4BN12</accession>
<comment type="caution">
    <text evidence="2">The sequence shown here is derived from an EMBL/GenBank/DDBJ whole genome shotgun (WGS) entry which is preliminary data.</text>
</comment>
<protein>
    <submittedName>
        <fullName evidence="2">Uncharacterized protein</fullName>
    </submittedName>
</protein>
<keyword evidence="3" id="KW-1185">Reference proteome</keyword>
<dbReference type="EMBL" id="JBHFEH010000001">
    <property type="protein sequence ID" value="KAL2059103.1"/>
    <property type="molecule type" value="Genomic_DNA"/>
</dbReference>
<feature type="region of interest" description="Disordered" evidence="1">
    <location>
        <begin position="1"/>
        <end position="97"/>
    </location>
</feature>
<feature type="compositionally biased region" description="Polar residues" evidence="1">
    <location>
        <begin position="71"/>
        <end position="80"/>
    </location>
</feature>
<reference evidence="2 3" key="1">
    <citation type="submission" date="2024-09" db="EMBL/GenBank/DDBJ databases">
        <title>Rethinking Asexuality: The Enigmatic Case of Functional Sexual Genes in Lepraria (Stereocaulaceae).</title>
        <authorList>
            <person name="Doellman M."/>
            <person name="Sun Y."/>
            <person name="Barcenas-Pena A."/>
            <person name="Lumbsch H.T."/>
            <person name="Grewe F."/>
        </authorList>
    </citation>
    <scope>NUCLEOTIDE SEQUENCE [LARGE SCALE GENOMIC DNA]</scope>
    <source>
        <strain evidence="2 3">Grewe 0041</strain>
    </source>
</reference>
<evidence type="ECO:0000313" key="2">
    <source>
        <dbReference type="EMBL" id="KAL2059103.1"/>
    </source>
</evidence>
<evidence type="ECO:0000256" key="1">
    <source>
        <dbReference type="SAM" id="MobiDB-lite"/>
    </source>
</evidence>
<name>A0ABR4BN12_9LECA</name>